<comment type="subcellular location">
    <subcellularLocation>
        <location evidence="1">Cytoplasm</location>
    </subcellularLocation>
</comment>
<dbReference type="PANTHER" id="PTHR12442:SF26">
    <property type="entry name" value="CYTOPLASMIC DYNEIN 2 INTERMEDIATE CHAIN 2"/>
    <property type="match status" value="1"/>
</dbReference>
<dbReference type="GO" id="GO:0045504">
    <property type="term" value="F:dynein heavy chain binding"/>
    <property type="evidence" value="ECO:0007669"/>
    <property type="project" value="TreeGrafter"/>
</dbReference>
<sequence length="530" mass="58998">MVRVFVFGIEITEITNNIPNVNNKMFADITLESVTFKSNWKKERSLASSGCQTSELVVEEVACQSVKYKSVKTQTEDDSDKFSGFADDNSGHLAEFLRRVEPAMHKQLEMNVKSHAFDDYEVTWDEGSSTMSSIHKLTNAAHDGQFQITGLSWNSTGAVIAASYGRFDHEDWCTHKTSLCTWNLERRNLDENKPDTVLEVSSCLMCTAFHPSNPALIAGGTYNGVVIVWDLSREDDMVLTSSGIGDDSHREPVSKVIWVPDTSSLKKNKYLLVSVSSDGKMLVWKMDRKTKQIELHDGFVLMNMNLPTQLRKSRTMRGDKEVGVTCISYNNENKDSFIIGSEPGAVFKCSMSANGEQPAGNIISSIQLKSPVTFTYAHHYGPVYSAEFSPFHRNAFLTSSMDQTLRLYSMLQKQPIMTLEPGEGVIYSTKWSFSRPALFAATTDTGLLLLYDLTQNQPVPVYKLEAGGLMGNNARAPVLTCQFNQHQNNLIATGDAMGCIQVFRISDSLKTPLSRDLEILGELVDITTES</sequence>
<reference evidence="5" key="1">
    <citation type="submission" date="2022-08" db="UniProtKB">
        <authorList>
            <consortium name="EnsemblMetazoa"/>
        </authorList>
    </citation>
    <scope>IDENTIFICATION</scope>
    <source>
        <strain evidence="5">05x7-T-G4-1.051#20</strain>
    </source>
</reference>
<dbReference type="Gene3D" id="2.130.10.10">
    <property type="entry name" value="YVTN repeat-like/Quinoprotein amine dehydrogenase"/>
    <property type="match status" value="2"/>
</dbReference>
<keyword evidence="3" id="KW-0853">WD repeat</keyword>
<dbReference type="GO" id="GO:0042073">
    <property type="term" value="P:intraciliary transport"/>
    <property type="evidence" value="ECO:0007669"/>
    <property type="project" value="TreeGrafter"/>
</dbReference>
<protein>
    <recommendedName>
        <fullName evidence="7">WD repeat-containing protein 34</fullName>
    </recommendedName>
</protein>
<keyword evidence="2" id="KW-0963">Cytoplasm</keyword>
<dbReference type="PANTHER" id="PTHR12442">
    <property type="entry name" value="DYNEIN INTERMEDIATE CHAIN"/>
    <property type="match status" value="1"/>
</dbReference>
<dbReference type="InterPro" id="IPR036322">
    <property type="entry name" value="WD40_repeat_dom_sf"/>
</dbReference>
<evidence type="ECO:0000256" key="3">
    <source>
        <dbReference type="ARBA" id="ARBA00022574"/>
    </source>
</evidence>
<evidence type="ECO:0008006" key="7">
    <source>
        <dbReference type="Google" id="ProtNLM"/>
    </source>
</evidence>
<dbReference type="GO" id="GO:0097014">
    <property type="term" value="C:ciliary plasm"/>
    <property type="evidence" value="ECO:0007669"/>
    <property type="project" value="TreeGrafter"/>
</dbReference>
<evidence type="ECO:0000313" key="6">
    <source>
        <dbReference type="Proteomes" id="UP000005408"/>
    </source>
</evidence>
<dbReference type="Proteomes" id="UP000005408">
    <property type="component" value="Unassembled WGS sequence"/>
</dbReference>
<evidence type="ECO:0000256" key="1">
    <source>
        <dbReference type="ARBA" id="ARBA00004496"/>
    </source>
</evidence>
<dbReference type="InterPro" id="IPR001680">
    <property type="entry name" value="WD40_rpt"/>
</dbReference>
<dbReference type="GO" id="GO:0045503">
    <property type="term" value="F:dynein light chain binding"/>
    <property type="evidence" value="ECO:0007669"/>
    <property type="project" value="TreeGrafter"/>
</dbReference>
<keyword evidence="4" id="KW-0677">Repeat</keyword>
<dbReference type="InterPro" id="IPR015943">
    <property type="entry name" value="WD40/YVTN_repeat-like_dom_sf"/>
</dbReference>
<dbReference type="SUPFAM" id="SSF50978">
    <property type="entry name" value="WD40 repeat-like"/>
    <property type="match status" value="1"/>
</dbReference>
<dbReference type="Pfam" id="PF00400">
    <property type="entry name" value="WD40"/>
    <property type="match status" value="2"/>
</dbReference>
<name>A0A8W8IMP9_MAGGI</name>
<organism evidence="5 6">
    <name type="scientific">Magallana gigas</name>
    <name type="common">Pacific oyster</name>
    <name type="synonym">Crassostrea gigas</name>
    <dbReference type="NCBI Taxonomy" id="29159"/>
    <lineage>
        <taxon>Eukaryota</taxon>
        <taxon>Metazoa</taxon>
        <taxon>Spiralia</taxon>
        <taxon>Lophotrochozoa</taxon>
        <taxon>Mollusca</taxon>
        <taxon>Bivalvia</taxon>
        <taxon>Autobranchia</taxon>
        <taxon>Pteriomorphia</taxon>
        <taxon>Ostreida</taxon>
        <taxon>Ostreoidea</taxon>
        <taxon>Ostreidae</taxon>
        <taxon>Magallana</taxon>
    </lineage>
</organism>
<dbReference type="AlphaFoldDB" id="A0A8W8IMP9"/>
<evidence type="ECO:0000256" key="4">
    <source>
        <dbReference type="ARBA" id="ARBA00022737"/>
    </source>
</evidence>
<dbReference type="GO" id="GO:0005868">
    <property type="term" value="C:cytoplasmic dynein complex"/>
    <property type="evidence" value="ECO:0007669"/>
    <property type="project" value="TreeGrafter"/>
</dbReference>
<proteinExistence type="predicted"/>
<evidence type="ECO:0000313" key="5">
    <source>
        <dbReference type="EnsemblMetazoa" id="G14747.4:cds"/>
    </source>
</evidence>
<evidence type="ECO:0000256" key="2">
    <source>
        <dbReference type="ARBA" id="ARBA00022490"/>
    </source>
</evidence>
<keyword evidence="6" id="KW-1185">Reference proteome</keyword>
<accession>A0A8W8IMP9</accession>
<dbReference type="InterPro" id="IPR050687">
    <property type="entry name" value="Dynein_IC"/>
</dbReference>
<dbReference type="SMART" id="SM00320">
    <property type="entry name" value="WD40"/>
    <property type="match status" value="6"/>
</dbReference>
<dbReference type="EnsemblMetazoa" id="G14747.4">
    <property type="protein sequence ID" value="G14747.4:cds"/>
    <property type="gene ID" value="G14747"/>
</dbReference>